<evidence type="ECO:0000256" key="2">
    <source>
        <dbReference type="SAM" id="SignalP"/>
    </source>
</evidence>
<feature type="coiled-coil region" evidence="1">
    <location>
        <begin position="167"/>
        <end position="243"/>
    </location>
</feature>
<dbReference type="EMBL" id="JACHHZ010000002">
    <property type="protein sequence ID" value="MBB6093067.1"/>
    <property type="molecule type" value="Genomic_DNA"/>
</dbReference>
<protein>
    <submittedName>
        <fullName evidence="4">Septal ring factor EnvC (AmiA/AmiB activator)</fullName>
    </submittedName>
</protein>
<proteinExistence type="predicted"/>
<dbReference type="CDD" id="cd12797">
    <property type="entry name" value="M23_peptidase"/>
    <property type="match status" value="1"/>
</dbReference>
<evidence type="ECO:0000256" key="1">
    <source>
        <dbReference type="SAM" id="Coils"/>
    </source>
</evidence>
<keyword evidence="1" id="KW-0175">Coiled coil</keyword>
<dbReference type="RefSeq" id="WP_184331083.1">
    <property type="nucleotide sequence ID" value="NZ_JACHHZ010000002.1"/>
</dbReference>
<dbReference type="Proteomes" id="UP000588068">
    <property type="component" value="Unassembled WGS sequence"/>
</dbReference>
<comment type="caution">
    <text evidence="4">The sequence shown here is derived from an EMBL/GenBank/DDBJ whole genome shotgun (WGS) entry which is preliminary data.</text>
</comment>
<sequence>MHPLAARLVIFWMTLLLGSGVLAAADPAAKEAELKQVRTRIESIRKSIHADAEKRDALAVEVRKAELNVQSARERLQAVREQRVAAQQRLQSLEKERAETQRSIDAERDALAGELRVAYVNGRQEQLKLLLNQRDPAQLGRMMAWYSYFGRARAERITSINEHLAHLDLLAENITEETRKLQALEAEQSKEVSSLAGARDTRKQTLAKVQSTLRNRSDQLAKAQREAAALEKLVEQLRRAIEEFPDLGDQPFARARGRLPWPVKGSVLARFGQLRSGGPLKWQGMVIGADRGSQVRAPFPGRVVYADWLPGLGLLIVLDHGGGFMSLYGHNEQLYRRVGDRVAAGDPLAAVGDAAGFGKPGLYLEIRKGRQALDPAPWLAKP</sequence>
<feature type="chain" id="PRO_5032472018" evidence="2">
    <location>
        <begin position="25"/>
        <end position="382"/>
    </location>
</feature>
<dbReference type="Pfam" id="PF01551">
    <property type="entry name" value="Peptidase_M23"/>
    <property type="match status" value="1"/>
</dbReference>
<dbReference type="InterPro" id="IPR016047">
    <property type="entry name" value="M23ase_b-sheet_dom"/>
</dbReference>
<feature type="signal peptide" evidence="2">
    <location>
        <begin position="1"/>
        <end position="24"/>
    </location>
</feature>
<dbReference type="InterPro" id="IPR050570">
    <property type="entry name" value="Cell_wall_metabolism_enzyme"/>
</dbReference>
<name>A0A841HJ75_9GAMM</name>
<keyword evidence="2" id="KW-0732">Signal</keyword>
<dbReference type="Gene3D" id="6.10.250.3150">
    <property type="match status" value="1"/>
</dbReference>
<evidence type="ECO:0000313" key="5">
    <source>
        <dbReference type="Proteomes" id="UP000588068"/>
    </source>
</evidence>
<organism evidence="4 5">
    <name type="scientific">Povalibacter uvarum</name>
    <dbReference type="NCBI Taxonomy" id="732238"/>
    <lineage>
        <taxon>Bacteria</taxon>
        <taxon>Pseudomonadati</taxon>
        <taxon>Pseudomonadota</taxon>
        <taxon>Gammaproteobacteria</taxon>
        <taxon>Steroidobacterales</taxon>
        <taxon>Steroidobacteraceae</taxon>
        <taxon>Povalibacter</taxon>
    </lineage>
</organism>
<accession>A0A841HJ75</accession>
<dbReference type="PANTHER" id="PTHR21666">
    <property type="entry name" value="PEPTIDASE-RELATED"/>
    <property type="match status" value="1"/>
</dbReference>
<dbReference type="SUPFAM" id="SSF51261">
    <property type="entry name" value="Duplicated hybrid motif"/>
    <property type="match status" value="1"/>
</dbReference>
<dbReference type="GO" id="GO:0004222">
    <property type="term" value="F:metalloendopeptidase activity"/>
    <property type="evidence" value="ECO:0007669"/>
    <property type="project" value="TreeGrafter"/>
</dbReference>
<evidence type="ECO:0000313" key="4">
    <source>
        <dbReference type="EMBL" id="MBB6093067.1"/>
    </source>
</evidence>
<gene>
    <name evidence="4" type="ORF">HNQ60_001945</name>
</gene>
<dbReference type="Gene3D" id="2.70.70.10">
    <property type="entry name" value="Glucose Permease (Domain IIA)"/>
    <property type="match status" value="1"/>
</dbReference>
<feature type="domain" description="M23ase beta-sheet core" evidence="3">
    <location>
        <begin position="282"/>
        <end position="375"/>
    </location>
</feature>
<reference evidence="4 5" key="1">
    <citation type="submission" date="2020-08" db="EMBL/GenBank/DDBJ databases">
        <title>Genomic Encyclopedia of Type Strains, Phase IV (KMG-IV): sequencing the most valuable type-strain genomes for metagenomic binning, comparative biology and taxonomic classification.</title>
        <authorList>
            <person name="Goeker M."/>
        </authorList>
    </citation>
    <scope>NUCLEOTIDE SEQUENCE [LARGE SCALE GENOMIC DNA]</scope>
    <source>
        <strain evidence="4 5">DSM 26723</strain>
    </source>
</reference>
<keyword evidence="5" id="KW-1185">Reference proteome</keyword>
<dbReference type="FunFam" id="2.70.70.10:FF:000003">
    <property type="entry name" value="Murein hydrolase activator EnvC"/>
    <property type="match status" value="1"/>
</dbReference>
<dbReference type="PANTHER" id="PTHR21666:SF270">
    <property type="entry name" value="MUREIN HYDROLASE ACTIVATOR ENVC"/>
    <property type="match status" value="1"/>
</dbReference>
<dbReference type="AlphaFoldDB" id="A0A841HJ75"/>
<evidence type="ECO:0000259" key="3">
    <source>
        <dbReference type="Pfam" id="PF01551"/>
    </source>
</evidence>
<feature type="coiled-coil region" evidence="1">
    <location>
        <begin position="55"/>
        <end position="110"/>
    </location>
</feature>
<dbReference type="InterPro" id="IPR011055">
    <property type="entry name" value="Dup_hybrid_motif"/>
</dbReference>